<evidence type="ECO:0000256" key="2">
    <source>
        <dbReference type="SAM" id="SignalP"/>
    </source>
</evidence>
<dbReference type="SUPFAM" id="SSF52266">
    <property type="entry name" value="SGNH hydrolase"/>
    <property type="match status" value="1"/>
</dbReference>
<dbReference type="Proteomes" id="UP001596086">
    <property type="component" value="Unassembled WGS sequence"/>
</dbReference>
<feature type="chain" id="PRO_5045535451" description="SGNH/GDSL hydrolase family protein" evidence="2">
    <location>
        <begin position="43"/>
        <end position="256"/>
    </location>
</feature>
<feature type="compositionally biased region" description="Basic and acidic residues" evidence="1">
    <location>
        <begin position="238"/>
        <end position="248"/>
    </location>
</feature>
<gene>
    <name evidence="3" type="ORF">ACFPO9_02205</name>
</gene>
<evidence type="ECO:0000313" key="4">
    <source>
        <dbReference type="Proteomes" id="UP001596086"/>
    </source>
</evidence>
<accession>A0ABW0RUJ7</accession>
<evidence type="ECO:0000256" key="1">
    <source>
        <dbReference type="SAM" id="MobiDB-lite"/>
    </source>
</evidence>
<dbReference type="InterPro" id="IPR006311">
    <property type="entry name" value="TAT_signal"/>
</dbReference>
<reference evidence="4" key="1">
    <citation type="journal article" date="2019" name="Int. J. Syst. Evol. Microbiol.">
        <title>The Global Catalogue of Microorganisms (GCM) 10K type strain sequencing project: providing services to taxonomists for standard genome sequencing and annotation.</title>
        <authorList>
            <consortium name="The Broad Institute Genomics Platform"/>
            <consortium name="The Broad Institute Genome Sequencing Center for Infectious Disease"/>
            <person name="Wu L."/>
            <person name="Ma J."/>
        </authorList>
    </citation>
    <scope>NUCLEOTIDE SEQUENCE [LARGE SCALE GENOMIC DNA]</scope>
    <source>
        <strain evidence="4">CGMCC 4.5798</strain>
    </source>
</reference>
<evidence type="ECO:0000313" key="3">
    <source>
        <dbReference type="EMBL" id="MFC5547325.1"/>
    </source>
</evidence>
<feature type="region of interest" description="Disordered" evidence="1">
    <location>
        <begin position="226"/>
        <end position="256"/>
    </location>
</feature>
<feature type="signal peptide" evidence="2">
    <location>
        <begin position="1"/>
        <end position="42"/>
    </location>
</feature>
<comment type="caution">
    <text evidence="3">The sequence shown here is derived from an EMBL/GenBank/DDBJ whole genome shotgun (WGS) entry which is preliminary data.</text>
</comment>
<name>A0ABW0RUJ7_9BURK</name>
<dbReference type="EMBL" id="JBHSMZ010000001">
    <property type="protein sequence ID" value="MFC5547325.1"/>
    <property type="molecule type" value="Genomic_DNA"/>
</dbReference>
<proteinExistence type="predicted"/>
<organism evidence="3 4">
    <name type="scientific">Massilia aerilata</name>
    <dbReference type="NCBI Taxonomy" id="453817"/>
    <lineage>
        <taxon>Bacteria</taxon>
        <taxon>Pseudomonadati</taxon>
        <taxon>Pseudomonadota</taxon>
        <taxon>Betaproteobacteria</taxon>
        <taxon>Burkholderiales</taxon>
        <taxon>Oxalobacteraceae</taxon>
        <taxon>Telluria group</taxon>
        <taxon>Massilia</taxon>
    </lineage>
</organism>
<keyword evidence="4" id="KW-1185">Reference proteome</keyword>
<sequence>MPAQPPSAAAPRSIQARRHFLQAGPALAAALATCAPPASASAAPLEAWCATWGAAPAGPPAAASTLAIANQTLRLIVHTSIGGSRVRVRLSNEMGSTPLRIGTAQIGLRSSGAGVVAGSSRELRFGGRSFATIPPGAPLVSDPVELAVPALADLAVSLYLPDSVQATTLHDMAAQTSYISSSGDYASTPSLPVQKTIGSWPFLAEVDVLPASGTARAVVALGDSITDGARSSSNTNRRWPDWLSRRLQQESLPATS</sequence>
<dbReference type="PROSITE" id="PS51318">
    <property type="entry name" value="TAT"/>
    <property type="match status" value="1"/>
</dbReference>
<evidence type="ECO:0008006" key="5">
    <source>
        <dbReference type="Google" id="ProtNLM"/>
    </source>
</evidence>
<keyword evidence="2" id="KW-0732">Signal</keyword>
<dbReference type="InterPro" id="IPR053140">
    <property type="entry name" value="GDSL_Rv0518-like"/>
</dbReference>
<dbReference type="PANTHER" id="PTHR43784:SF2">
    <property type="entry name" value="GDSL-LIKE LIPASE_ACYLHYDROLASE, PUTATIVE (AFU_ORTHOLOGUE AFUA_2G00820)-RELATED"/>
    <property type="match status" value="1"/>
</dbReference>
<protein>
    <recommendedName>
        <fullName evidence="5">SGNH/GDSL hydrolase family protein</fullName>
    </recommendedName>
</protein>
<dbReference type="PANTHER" id="PTHR43784">
    <property type="entry name" value="GDSL-LIKE LIPASE/ACYLHYDROLASE, PUTATIVE (AFU_ORTHOLOGUE AFUA_2G00820)-RELATED"/>
    <property type="match status" value="1"/>
</dbReference>
<dbReference type="RefSeq" id="WP_379766388.1">
    <property type="nucleotide sequence ID" value="NZ_JBHSMZ010000001.1"/>
</dbReference>